<dbReference type="EMBL" id="JAQJAN010000003">
    <property type="protein sequence ID" value="KAJ5733879.1"/>
    <property type="molecule type" value="Genomic_DNA"/>
</dbReference>
<reference evidence="1" key="2">
    <citation type="submission" date="2023-01" db="EMBL/GenBank/DDBJ databases">
        <authorList>
            <person name="Petersen C."/>
        </authorList>
    </citation>
    <scope>NUCLEOTIDE SEQUENCE</scope>
    <source>
        <strain evidence="1">IBT 17514</strain>
    </source>
</reference>
<keyword evidence="2" id="KW-1185">Reference proteome</keyword>
<organism evidence="1 2">
    <name type="scientific">Penicillium malachiteum</name>
    <dbReference type="NCBI Taxonomy" id="1324776"/>
    <lineage>
        <taxon>Eukaryota</taxon>
        <taxon>Fungi</taxon>
        <taxon>Dikarya</taxon>
        <taxon>Ascomycota</taxon>
        <taxon>Pezizomycotina</taxon>
        <taxon>Eurotiomycetes</taxon>
        <taxon>Eurotiomycetidae</taxon>
        <taxon>Eurotiales</taxon>
        <taxon>Aspergillaceae</taxon>
        <taxon>Penicillium</taxon>
    </lineage>
</organism>
<gene>
    <name evidence="1" type="ORF">N7493_002665</name>
</gene>
<protein>
    <submittedName>
        <fullName evidence="1">Uncharacterized protein</fullName>
    </submittedName>
</protein>
<comment type="caution">
    <text evidence="1">The sequence shown here is derived from an EMBL/GenBank/DDBJ whole genome shotgun (WGS) entry which is preliminary data.</text>
</comment>
<sequence>MAPPRNPTLEQATFGLGAGEVRCLLLALLTIKPKIDHVYLAAISGYTEISARLVFQRAMRKLRLANPDVELKNSNQETSAEELDENTV</sequence>
<dbReference type="AlphaFoldDB" id="A0AAD6HSE4"/>
<name>A0AAD6HSE4_9EURO</name>
<accession>A0AAD6HSE4</accession>
<reference evidence="1" key="1">
    <citation type="journal article" date="2023" name="IMA Fungus">
        <title>Comparative genomic study of the Penicillium genus elucidates a diverse pangenome and 15 lateral gene transfer events.</title>
        <authorList>
            <person name="Petersen C."/>
            <person name="Sorensen T."/>
            <person name="Nielsen M.R."/>
            <person name="Sondergaard T.E."/>
            <person name="Sorensen J.L."/>
            <person name="Fitzpatrick D.A."/>
            <person name="Frisvad J.C."/>
            <person name="Nielsen K.L."/>
        </authorList>
    </citation>
    <scope>NUCLEOTIDE SEQUENCE</scope>
    <source>
        <strain evidence="1">IBT 17514</strain>
    </source>
</reference>
<evidence type="ECO:0000313" key="2">
    <source>
        <dbReference type="Proteomes" id="UP001215712"/>
    </source>
</evidence>
<proteinExistence type="predicted"/>
<evidence type="ECO:0000313" key="1">
    <source>
        <dbReference type="EMBL" id="KAJ5733879.1"/>
    </source>
</evidence>
<dbReference type="Proteomes" id="UP001215712">
    <property type="component" value="Unassembled WGS sequence"/>
</dbReference>